<organism evidence="1 2">
    <name type="scientific">Hymenoscyphus fraxineus</name>
    <dbReference type="NCBI Taxonomy" id="746836"/>
    <lineage>
        <taxon>Eukaryota</taxon>
        <taxon>Fungi</taxon>
        <taxon>Dikarya</taxon>
        <taxon>Ascomycota</taxon>
        <taxon>Pezizomycotina</taxon>
        <taxon>Leotiomycetes</taxon>
        <taxon>Helotiales</taxon>
        <taxon>Helotiaceae</taxon>
        <taxon>Hymenoscyphus</taxon>
    </lineage>
</organism>
<evidence type="ECO:0000313" key="2">
    <source>
        <dbReference type="Proteomes" id="UP000696280"/>
    </source>
</evidence>
<reference evidence="1" key="1">
    <citation type="submission" date="2021-07" db="EMBL/GenBank/DDBJ databases">
        <authorList>
            <person name="Durling M."/>
        </authorList>
    </citation>
    <scope>NUCLEOTIDE SEQUENCE</scope>
</reference>
<keyword evidence="2" id="KW-1185">Reference proteome</keyword>
<proteinExistence type="predicted"/>
<dbReference type="AlphaFoldDB" id="A0A9N9KS39"/>
<evidence type="ECO:0000313" key="1">
    <source>
        <dbReference type="EMBL" id="CAG8951120.1"/>
    </source>
</evidence>
<dbReference type="EMBL" id="CAJVRL010000039">
    <property type="protein sequence ID" value="CAG8951120.1"/>
    <property type="molecule type" value="Genomic_DNA"/>
</dbReference>
<dbReference type="Proteomes" id="UP000696280">
    <property type="component" value="Unassembled WGS sequence"/>
</dbReference>
<sequence>MLKFFRGIDLLIVNDDILQLSKDDLTCPHRVRSHQLRGSREEPIWKIVVSLLRGRDLPLCDAVDKEENSYFFRDAAKGRSLQKIGNDRRDRVDFIGSCRVKEGLDRGYWWSDEFIAGNSFESEPSLTLEKANENRIDWTSRREQVQGQLPRMKRRLVEKRVGRLRQCAALRRRRFRREIGRGMIIGWGLLGDLQSFYYRLRTI</sequence>
<protein>
    <submittedName>
        <fullName evidence="1">Uncharacterized protein</fullName>
    </submittedName>
</protein>
<comment type="caution">
    <text evidence="1">The sequence shown here is derived from an EMBL/GenBank/DDBJ whole genome shotgun (WGS) entry which is preliminary data.</text>
</comment>
<name>A0A9N9KS39_9HELO</name>
<gene>
    <name evidence="1" type="ORF">HYFRA_00006518</name>
</gene>
<accession>A0A9N9KS39</accession>